<gene>
    <name evidence="7" type="ORF">C1280_16240</name>
</gene>
<accession>A0A2Z3H464</accession>
<dbReference type="EMBL" id="CP025958">
    <property type="protein sequence ID" value="AWM38386.1"/>
    <property type="molecule type" value="Genomic_DNA"/>
</dbReference>
<dbReference type="CDD" id="cd14014">
    <property type="entry name" value="STKc_PknB_like"/>
    <property type="match status" value="1"/>
</dbReference>
<dbReference type="PROSITE" id="PS00107">
    <property type="entry name" value="PROTEIN_KINASE_ATP"/>
    <property type="match status" value="1"/>
</dbReference>
<evidence type="ECO:0000256" key="4">
    <source>
        <dbReference type="ARBA" id="ARBA00022840"/>
    </source>
</evidence>
<evidence type="ECO:0000313" key="8">
    <source>
        <dbReference type="Proteomes" id="UP000245802"/>
    </source>
</evidence>
<dbReference type="PROSITE" id="PS50011">
    <property type="entry name" value="PROTEIN_KINASE_DOM"/>
    <property type="match status" value="1"/>
</dbReference>
<dbReference type="PROSITE" id="PS00108">
    <property type="entry name" value="PROTEIN_KINASE_ST"/>
    <property type="match status" value="1"/>
</dbReference>
<keyword evidence="4 5" id="KW-0067">ATP-binding</keyword>
<dbReference type="Gene3D" id="3.30.200.20">
    <property type="entry name" value="Phosphorylase Kinase, domain 1"/>
    <property type="match status" value="1"/>
</dbReference>
<dbReference type="Proteomes" id="UP000245802">
    <property type="component" value="Chromosome"/>
</dbReference>
<reference evidence="7 8" key="1">
    <citation type="submission" date="2018-01" db="EMBL/GenBank/DDBJ databases">
        <title>G. obscuriglobus.</title>
        <authorList>
            <person name="Franke J."/>
            <person name="Blomberg W."/>
            <person name="Selmecki A."/>
        </authorList>
    </citation>
    <scope>NUCLEOTIDE SEQUENCE [LARGE SCALE GENOMIC DNA]</scope>
    <source>
        <strain evidence="7 8">DSM 5831</strain>
    </source>
</reference>
<dbReference type="PANTHER" id="PTHR43289">
    <property type="entry name" value="MITOGEN-ACTIVATED PROTEIN KINASE KINASE KINASE 20-RELATED"/>
    <property type="match status" value="1"/>
</dbReference>
<dbReference type="SMART" id="SM00220">
    <property type="entry name" value="S_TKc"/>
    <property type="match status" value="1"/>
</dbReference>
<dbReference type="InterPro" id="IPR011009">
    <property type="entry name" value="Kinase-like_dom_sf"/>
</dbReference>
<dbReference type="SUPFAM" id="SSF56112">
    <property type="entry name" value="Protein kinase-like (PK-like)"/>
    <property type="match status" value="1"/>
</dbReference>
<evidence type="ECO:0000256" key="5">
    <source>
        <dbReference type="PROSITE-ProRule" id="PRU10141"/>
    </source>
</evidence>
<protein>
    <submittedName>
        <fullName evidence="7">Serine/threonine protein kinase</fullName>
    </submittedName>
</protein>
<keyword evidence="2 5" id="KW-0547">Nucleotide-binding</keyword>
<evidence type="ECO:0000313" key="7">
    <source>
        <dbReference type="EMBL" id="AWM38386.1"/>
    </source>
</evidence>
<evidence type="ECO:0000259" key="6">
    <source>
        <dbReference type="PROSITE" id="PS50011"/>
    </source>
</evidence>
<name>A0A2Z3H464_9BACT</name>
<dbReference type="PANTHER" id="PTHR43289:SF6">
    <property type="entry name" value="SERINE_THREONINE-PROTEIN KINASE NEKL-3"/>
    <property type="match status" value="1"/>
</dbReference>
<dbReference type="InterPro" id="IPR008271">
    <property type="entry name" value="Ser/Thr_kinase_AS"/>
</dbReference>
<dbReference type="GO" id="GO:0005524">
    <property type="term" value="F:ATP binding"/>
    <property type="evidence" value="ECO:0007669"/>
    <property type="project" value="UniProtKB-UniRule"/>
</dbReference>
<keyword evidence="3 7" id="KW-0418">Kinase</keyword>
<keyword evidence="8" id="KW-1185">Reference proteome</keyword>
<keyword evidence="7" id="KW-0723">Serine/threonine-protein kinase</keyword>
<dbReference type="Gene3D" id="1.10.510.10">
    <property type="entry name" value="Transferase(Phosphotransferase) domain 1"/>
    <property type="match status" value="1"/>
</dbReference>
<dbReference type="AlphaFoldDB" id="A0A2Z3H464"/>
<dbReference type="InterPro" id="IPR017441">
    <property type="entry name" value="Protein_kinase_ATP_BS"/>
</dbReference>
<evidence type="ECO:0000256" key="3">
    <source>
        <dbReference type="ARBA" id="ARBA00022777"/>
    </source>
</evidence>
<dbReference type="KEGG" id="gog:C1280_16240"/>
<evidence type="ECO:0000256" key="2">
    <source>
        <dbReference type="ARBA" id="ARBA00022741"/>
    </source>
</evidence>
<dbReference type="RefSeq" id="WP_010041739.1">
    <property type="nucleotide sequence ID" value="NZ_CP025958.1"/>
</dbReference>
<feature type="binding site" evidence="5">
    <location>
        <position position="110"/>
    </location>
    <ligand>
        <name>ATP</name>
        <dbReference type="ChEBI" id="CHEBI:30616"/>
    </ligand>
</feature>
<proteinExistence type="predicted"/>
<sequence>MSGMTADPPLATFVAALRQSRLIDAPDVDRLAARHAPRSGRAFAEALIKSGVLTHYQADKLLRGVWQGLVLGPYHILAPLGRGGMGTVVYLARDRRQAEELGDVELVALKLLPHRKTAHDLRILARFRREMALGHRVNHANVVRTLGAGEIDAVHYLALEFIPGRTLRQVVIDGGPLAVGDAARVFADVASGLAHLHARRLVHRDLKPTNIMVRPDGRAVVLDLGLALSMGETLPNDPTIVGGRGYVVGTMDYLAPEQAVDAAAVGPPADLYGLGCALAFALTGSVPFPAATTKEKVLKHRTEPPPALEGVPPAFRQVVHRLMAKQPAQRYGSAAEVREVLARWATVAPVRSAVDALTLADAPHGDAGLWDAAPGEELPTAELVEEIPEVLELPPEEKSEPRVRTGCAGVVLLGMALGGLAGMCAL</sequence>
<dbReference type="Pfam" id="PF00069">
    <property type="entry name" value="Pkinase"/>
    <property type="match status" value="1"/>
</dbReference>
<organism evidence="7 8">
    <name type="scientific">Gemmata obscuriglobus</name>
    <dbReference type="NCBI Taxonomy" id="114"/>
    <lineage>
        <taxon>Bacteria</taxon>
        <taxon>Pseudomonadati</taxon>
        <taxon>Planctomycetota</taxon>
        <taxon>Planctomycetia</taxon>
        <taxon>Gemmatales</taxon>
        <taxon>Gemmataceae</taxon>
        <taxon>Gemmata</taxon>
    </lineage>
</organism>
<dbReference type="OrthoDB" id="6111975at2"/>
<feature type="domain" description="Protein kinase" evidence="6">
    <location>
        <begin position="74"/>
        <end position="342"/>
    </location>
</feature>
<dbReference type="GO" id="GO:0004674">
    <property type="term" value="F:protein serine/threonine kinase activity"/>
    <property type="evidence" value="ECO:0007669"/>
    <property type="project" value="UniProtKB-KW"/>
</dbReference>
<evidence type="ECO:0000256" key="1">
    <source>
        <dbReference type="ARBA" id="ARBA00022679"/>
    </source>
</evidence>
<keyword evidence="1" id="KW-0808">Transferase</keyword>
<dbReference type="InterPro" id="IPR000719">
    <property type="entry name" value="Prot_kinase_dom"/>
</dbReference>